<evidence type="ECO:0000313" key="1">
    <source>
        <dbReference type="EMBL" id="XCG64515.1"/>
    </source>
</evidence>
<gene>
    <name evidence="1" type="ORF">ABLG96_04015</name>
</gene>
<name>A0AAU8DR90_9ACTN</name>
<sequence length="244" mass="24989">MGIVRNLTGGALSSAGKKLVPRHAAGFVRGTLDRSIDGVGSLLGAARQADKTLASNDGDVEAAVRDLIEVHTKYAGVQGFVTNIGGLVTAAATIPANIAGLALVQCHLVAGIAHLRGYDLDDPRVRDAVLVCMLGRSTIDGLIKDGTLPGTPRHIATMTREGTGGDPTTDDKVARLITAEIIAGVGGKRMATFVGKRIPFVGGAIGGASDGWSTWQLGRYAAKELIAIAPPGAVTIDSPPSPRV</sequence>
<protein>
    <submittedName>
        <fullName evidence="1">EcsC family protein</fullName>
    </submittedName>
</protein>
<dbReference type="AlphaFoldDB" id="A0AAU8DR90"/>
<accession>A0AAU8DR90</accession>
<dbReference type="RefSeq" id="WP_353650128.1">
    <property type="nucleotide sequence ID" value="NZ_CP159218.1"/>
</dbReference>
<proteinExistence type="predicted"/>
<reference evidence="1" key="1">
    <citation type="submission" date="2024-05" db="EMBL/GenBank/DDBJ databases">
        <authorList>
            <person name="Cai S.Y."/>
            <person name="Jin L.M."/>
            <person name="Li H.R."/>
        </authorList>
    </citation>
    <scope>NUCLEOTIDE SEQUENCE</scope>
    <source>
        <strain evidence="1">A5-74</strain>
    </source>
</reference>
<dbReference type="EMBL" id="CP159218">
    <property type="protein sequence ID" value="XCG64515.1"/>
    <property type="molecule type" value="Genomic_DNA"/>
</dbReference>
<organism evidence="1">
    <name type="scientific">Nakamurella sp. A5-74</name>
    <dbReference type="NCBI Taxonomy" id="3158264"/>
    <lineage>
        <taxon>Bacteria</taxon>
        <taxon>Bacillati</taxon>
        <taxon>Actinomycetota</taxon>
        <taxon>Actinomycetes</taxon>
        <taxon>Nakamurellales</taxon>
        <taxon>Nakamurellaceae</taxon>
        <taxon>Nakamurella</taxon>
    </lineage>
</organism>
<dbReference type="InterPro" id="IPR024787">
    <property type="entry name" value="EcsC"/>
</dbReference>
<dbReference type="Pfam" id="PF12787">
    <property type="entry name" value="EcsC"/>
    <property type="match status" value="1"/>
</dbReference>